<evidence type="ECO:0000256" key="3">
    <source>
        <dbReference type="ARBA" id="ARBA00029872"/>
    </source>
</evidence>
<dbReference type="AlphaFoldDB" id="A0A8J6LAZ8"/>
<dbReference type="GO" id="GO:0031416">
    <property type="term" value="C:NatB complex"/>
    <property type="evidence" value="ECO:0007669"/>
    <property type="project" value="TreeGrafter"/>
</dbReference>
<proteinExistence type="inferred from homology"/>
<comment type="similarity">
    <text evidence="1">Belongs to the MDM20/NAA25 family.</text>
</comment>
<dbReference type="SUPFAM" id="SSF48452">
    <property type="entry name" value="TPR-like"/>
    <property type="match status" value="1"/>
</dbReference>
<evidence type="ECO:0000313" key="5">
    <source>
        <dbReference type="Proteomes" id="UP000719412"/>
    </source>
</evidence>
<protein>
    <recommendedName>
        <fullName evidence="3">N-terminal acetyltransferase B complex subunit MDM20 homolog</fullName>
    </recommendedName>
</protein>
<keyword evidence="5" id="KW-1185">Reference proteome</keyword>
<comment type="caution">
    <text evidence="4">The sequence shown here is derived from an EMBL/GenBank/DDBJ whole genome shotgun (WGS) entry which is preliminary data.</text>
</comment>
<reference evidence="4" key="1">
    <citation type="journal article" date="2020" name="J Insects Food Feed">
        <title>The yellow mealworm (Tenebrio molitor) genome: a resource for the emerging insects as food and feed industry.</title>
        <authorList>
            <person name="Eriksson T."/>
            <person name="Andere A."/>
            <person name="Kelstrup H."/>
            <person name="Emery V."/>
            <person name="Picard C."/>
        </authorList>
    </citation>
    <scope>NUCLEOTIDE SEQUENCE</scope>
    <source>
        <strain evidence="4">Stoneville</strain>
        <tissue evidence="4">Whole head</tissue>
    </source>
</reference>
<evidence type="ECO:0000313" key="4">
    <source>
        <dbReference type="EMBL" id="KAH0812603.1"/>
    </source>
</evidence>
<keyword evidence="2" id="KW-0802">TPR repeat</keyword>
<accession>A0A8J6LAZ8</accession>
<dbReference type="EMBL" id="JABDTM020025916">
    <property type="protein sequence ID" value="KAH0812603.1"/>
    <property type="molecule type" value="Genomic_DNA"/>
</dbReference>
<dbReference type="Pfam" id="PF09797">
    <property type="entry name" value="NatB_MDM20"/>
    <property type="match status" value="1"/>
</dbReference>
<dbReference type="PANTHER" id="PTHR22767">
    <property type="entry name" value="N-TERMINAL ACETYLTRANSFERASE-RELATED"/>
    <property type="match status" value="1"/>
</dbReference>
<evidence type="ECO:0000256" key="1">
    <source>
        <dbReference type="ARBA" id="ARBA00006298"/>
    </source>
</evidence>
<dbReference type="PANTHER" id="PTHR22767:SF3">
    <property type="entry name" value="N-ALPHA-ACETYLTRANSFERASE 25, NATB AUXILIARY SUBUNIT"/>
    <property type="match status" value="1"/>
</dbReference>
<gene>
    <name evidence="4" type="ORF">GEV33_010185</name>
</gene>
<name>A0A8J6LAZ8_TENMO</name>
<reference evidence="4" key="2">
    <citation type="submission" date="2021-08" db="EMBL/GenBank/DDBJ databases">
        <authorList>
            <person name="Eriksson T."/>
        </authorList>
    </citation>
    <scope>NUCLEOTIDE SEQUENCE</scope>
    <source>
        <strain evidence="4">Stoneville</strain>
        <tissue evidence="4">Whole head</tissue>
    </source>
</reference>
<organism evidence="4 5">
    <name type="scientific">Tenebrio molitor</name>
    <name type="common">Yellow mealworm beetle</name>
    <dbReference type="NCBI Taxonomy" id="7067"/>
    <lineage>
        <taxon>Eukaryota</taxon>
        <taxon>Metazoa</taxon>
        <taxon>Ecdysozoa</taxon>
        <taxon>Arthropoda</taxon>
        <taxon>Hexapoda</taxon>
        <taxon>Insecta</taxon>
        <taxon>Pterygota</taxon>
        <taxon>Neoptera</taxon>
        <taxon>Endopterygota</taxon>
        <taxon>Coleoptera</taxon>
        <taxon>Polyphaga</taxon>
        <taxon>Cucujiformia</taxon>
        <taxon>Tenebrionidae</taxon>
        <taxon>Tenebrio</taxon>
    </lineage>
</organism>
<dbReference type="InterPro" id="IPR019183">
    <property type="entry name" value="NAA25_NatB_aux_su"/>
</dbReference>
<dbReference type="InterPro" id="IPR011990">
    <property type="entry name" value="TPR-like_helical_dom_sf"/>
</dbReference>
<sequence>MQENFFPHPEKIGQIGLEDWLDIGNNKKALQECDKVLKKTPNLQCAKALKALTLHRIGKEAEAANILDALTAESPTDDATLQAMTLCYRELQQLEKICKLYETAVKLDPTNEELFTHLFMSYARIFDFKSQQKTAMTLYKHKPKTPYYCWAVMSIILQATRGEGKDDLKKRKLLLSLAERMMEKLIVDGKLDAEQEVQLYVMVLELQEKYEEIMVILEGPLGTKLACSNPPQNRLKYLLPLTRWDEINLLCKGILMESVDRWDIWKEYINSVFELMAAKPCVETNNHDNHDGAADGDMETVDDTPEKCHEFICRIVENGADNGFLLRGPYLARFELCSKLVKRNVDASDVLGETIELFIEYFRKFGHKPCCVSDLRLYLNLLDGEKKAELSSRLIKDVGISSTSVPQSEQQMQRHLCALQLSRLCGAHRNLTSDHLKALVTAFSLHYEHGYQTYGTDLLSTDLGPSDPYALLAAHVLYDLSRTEQSSEPIIAALVLLENMLKNSPSNFHAKLLSVRLYHTVGGCLGAQNLYNSLDTKHLQLDSLGFVHCARLSTTGLYSLCSNLFDVTLKFFSSNYKDSSDHITFSYKYGSFIKLDEFMDFRERLNNSMHYTTVAIDRIVLSLVECTNLDGLYNIDISPKDDKIDWEALRDNHDLSVYISWDPERIDAPPEEFEDIKQFFTQNLVFLKLRTSVLWSLSAAVDIIKSSDGVRTKHVDQLKNILQNWEALCAESRTRNHVPLRQNQVTLPLPSRLHVALDTPHFEVVGNTFRVLLAAASECGAGEDLVKKIEGSLKTMMEMIEKRTEDEKNSNLVYRRETMEYVVNTVEILSLSSLVCLLCNDLVKPTQGKKGKKKVNESTSKELVNRLANSLKTHINELNNILQSWSDFSVSSDLSSMLESLNLNSDGHNVCENIVNSYVFACREIQSVLKSKIKMLNIVS</sequence>
<dbReference type="Gene3D" id="1.25.40.1040">
    <property type="match status" value="1"/>
</dbReference>
<dbReference type="Proteomes" id="UP000719412">
    <property type="component" value="Unassembled WGS sequence"/>
</dbReference>
<evidence type="ECO:0000256" key="2">
    <source>
        <dbReference type="ARBA" id="ARBA00022803"/>
    </source>
</evidence>